<dbReference type="GO" id="GO:0000160">
    <property type="term" value="P:phosphorelay signal transduction system"/>
    <property type="evidence" value="ECO:0007669"/>
    <property type="project" value="InterPro"/>
</dbReference>
<reference evidence="3 4" key="1">
    <citation type="journal article" date="2016" name="Nat. Commun.">
        <title>Thousands of microbial genomes shed light on interconnected biogeochemical processes in an aquifer system.</title>
        <authorList>
            <person name="Anantharaman K."/>
            <person name="Brown C.T."/>
            <person name="Hug L.A."/>
            <person name="Sharon I."/>
            <person name="Castelle C.J."/>
            <person name="Probst A.J."/>
            <person name="Thomas B.C."/>
            <person name="Singh A."/>
            <person name="Wilkins M.J."/>
            <person name="Karaoz U."/>
            <person name="Brodie E.L."/>
            <person name="Williams K.H."/>
            <person name="Hubbard S.S."/>
            <person name="Banfield J.F."/>
        </authorList>
    </citation>
    <scope>NUCLEOTIDE SEQUENCE [LARGE SCALE GENOMIC DNA]</scope>
</reference>
<dbReference type="InterPro" id="IPR001789">
    <property type="entry name" value="Sig_transdc_resp-reg_receiver"/>
</dbReference>
<dbReference type="AlphaFoldDB" id="A0A1F7JH00"/>
<dbReference type="CDD" id="cd00156">
    <property type="entry name" value="REC"/>
    <property type="match status" value="1"/>
</dbReference>
<name>A0A1F7JH00_9BACT</name>
<proteinExistence type="predicted"/>
<dbReference type="PROSITE" id="PS50110">
    <property type="entry name" value="RESPONSE_REGULATORY"/>
    <property type="match status" value="1"/>
</dbReference>
<feature type="domain" description="Response regulatory" evidence="2">
    <location>
        <begin position="9"/>
        <end position="121"/>
    </location>
</feature>
<keyword evidence="1" id="KW-0597">Phosphoprotein</keyword>
<dbReference type="Gene3D" id="3.40.50.2300">
    <property type="match status" value="1"/>
</dbReference>
<evidence type="ECO:0000313" key="4">
    <source>
        <dbReference type="Proteomes" id="UP000177418"/>
    </source>
</evidence>
<evidence type="ECO:0000259" key="2">
    <source>
        <dbReference type="PROSITE" id="PS50110"/>
    </source>
</evidence>
<dbReference type="InterPro" id="IPR011006">
    <property type="entry name" value="CheY-like_superfamily"/>
</dbReference>
<gene>
    <name evidence="3" type="ORF">A3H78_00230</name>
</gene>
<dbReference type="Pfam" id="PF00072">
    <property type="entry name" value="Response_reg"/>
    <property type="match status" value="1"/>
</dbReference>
<organism evidence="3 4">
    <name type="scientific">Candidatus Roizmanbacteria bacterium RIFCSPLOWO2_02_FULL_36_11</name>
    <dbReference type="NCBI Taxonomy" id="1802071"/>
    <lineage>
        <taxon>Bacteria</taxon>
        <taxon>Candidatus Roizmaniibacteriota</taxon>
    </lineage>
</organism>
<protein>
    <recommendedName>
        <fullName evidence="2">Response regulatory domain-containing protein</fullName>
    </recommendedName>
</protein>
<feature type="modified residue" description="4-aspartylphosphate" evidence="1">
    <location>
        <position position="60"/>
    </location>
</feature>
<dbReference type="Proteomes" id="UP000177418">
    <property type="component" value="Unassembled WGS sequence"/>
</dbReference>
<dbReference type="SUPFAM" id="SSF52172">
    <property type="entry name" value="CheY-like"/>
    <property type="match status" value="1"/>
</dbReference>
<sequence length="121" mass="12733">MAETKVGGTVWHVEDGDSWRNIVSSILTRDGHQVVSTPNATEARRMIPDDLQGVGVSILDGDLGDGTGAEIAGLIRQSQLAIGIIGLSAGNTPWADASLSKLSFDAEDLKATVDRFLGTQE</sequence>
<evidence type="ECO:0000256" key="1">
    <source>
        <dbReference type="PROSITE-ProRule" id="PRU00169"/>
    </source>
</evidence>
<dbReference type="EMBL" id="MGAV01000012">
    <property type="protein sequence ID" value="OGK54895.1"/>
    <property type="molecule type" value="Genomic_DNA"/>
</dbReference>
<evidence type="ECO:0000313" key="3">
    <source>
        <dbReference type="EMBL" id="OGK54895.1"/>
    </source>
</evidence>
<accession>A0A1F7JH00</accession>
<comment type="caution">
    <text evidence="3">The sequence shown here is derived from an EMBL/GenBank/DDBJ whole genome shotgun (WGS) entry which is preliminary data.</text>
</comment>